<evidence type="ECO:0000256" key="2">
    <source>
        <dbReference type="ARBA" id="ARBA00004635"/>
    </source>
</evidence>
<gene>
    <name evidence="22" type="primary">TRIM55</name>
    <name evidence="22" type="ORF">L345_03678</name>
</gene>
<dbReference type="InterPro" id="IPR017907">
    <property type="entry name" value="Znf_RING_CS"/>
</dbReference>
<evidence type="ECO:0000256" key="1">
    <source>
        <dbReference type="ARBA" id="ARBA00004496"/>
    </source>
</evidence>
<accession>V8P7J8</accession>
<dbReference type="InterPro" id="IPR001623">
    <property type="entry name" value="DnaJ_domain"/>
</dbReference>
<dbReference type="PRINTS" id="PR00625">
    <property type="entry name" value="JDOMAIN"/>
</dbReference>
<keyword evidence="3" id="KW-0963">Cytoplasm</keyword>
<feature type="transmembrane region" description="Helical" evidence="17">
    <location>
        <begin position="737"/>
        <end position="755"/>
    </location>
</feature>
<evidence type="ECO:0000313" key="22">
    <source>
        <dbReference type="EMBL" id="ETE70509.1"/>
    </source>
</evidence>
<dbReference type="InterPro" id="IPR001841">
    <property type="entry name" value="Znf_RING"/>
</dbReference>
<sequence>NCCFPDAEELGGHHGCRATSFCNRTPILLEQSATVIRVVVMRGVLENALIRWLSKGREIYLHQEKHSMNSWVLKKGQPMMKSRKVTGIYENLTYLISTHKKLALKYHPDKNPDNPEAAEKFKEINNAHAILTDVSKRNIYDQYGSLGLYIAEQFGEENVNTYFMLSSWWAKGLFTLCGLLTGCYCCCCLCCCFNCCCGKCKPKPTAEEQEFCMSPEDLEEQIKTDMEKDGEAPVLLQPTNATEKTQLIEQQTMDNLEKQLICPICLEMFTKPVVILPCQHNLCRKCASDIFQASNPYLPIRGGTTVASGGRFRCPSCRHEVVLDRHGVYGLQRNLLVENIIDIYKQESSRPERKTEQPMCEEHEDEKINIYCLNCELPTCSMCKVFGAHKDCQVAPLSNVYQRQKSELSDGIAVLVGSNDRVQGIVTQLEETCRTVEECCKRQKEQLCEKFDYLYAILEERKGEMTQIITRSQEEKLEHVRSLIKKYADHLETVSKLVESGIQFMEEPEMAVFLQNAKALLQKITEASKAFQMEKIEKGYKNMTHFTVNLNREEKIIREIYFYREEEEEEEEDEDATEGKTPDEIHTESSGEEDEISEQASSQQLQQDIALKDTLAVSQSSLAPSLPSNPLVNTPTTAKEDEVVHTTTAQPAELIETGLQSNAEPSDPLFYPSWYKASPRQTSNSNPAPLTESRQVGPSIPVEVNVKKTEAPEAASANTNSAVCGKEVNPSTDTSQGLTFCISVLAFLILLHHIWNQIQYMVFSLRVFTFDFWKLLMLLYSILIKMK</sequence>
<keyword evidence="11" id="KW-0143">Chaperone</keyword>
<comment type="subunit">
    <text evidence="13">Interacts with the chaperone complex consisting of HSC70 and SGTA.</text>
</comment>
<comment type="caution">
    <text evidence="22">The sequence shown here is derived from an EMBL/GenBank/DDBJ whole genome shotgun (WGS) entry which is preliminary data.</text>
</comment>
<dbReference type="Gene3D" id="1.10.287.110">
    <property type="entry name" value="DnaJ domain"/>
    <property type="match status" value="1"/>
</dbReference>
<keyword evidence="5" id="KW-0479">Metal-binding</keyword>
<feature type="domain" description="COS" evidence="21">
    <location>
        <begin position="505"/>
        <end position="563"/>
    </location>
</feature>
<organism evidence="22 23">
    <name type="scientific">Ophiophagus hannah</name>
    <name type="common">King cobra</name>
    <name type="synonym">Naja hannah</name>
    <dbReference type="NCBI Taxonomy" id="8665"/>
    <lineage>
        <taxon>Eukaryota</taxon>
        <taxon>Metazoa</taxon>
        <taxon>Chordata</taxon>
        <taxon>Craniata</taxon>
        <taxon>Vertebrata</taxon>
        <taxon>Euteleostomi</taxon>
        <taxon>Lepidosauria</taxon>
        <taxon>Squamata</taxon>
        <taxon>Bifurcata</taxon>
        <taxon>Unidentata</taxon>
        <taxon>Episquamata</taxon>
        <taxon>Toxicofera</taxon>
        <taxon>Serpentes</taxon>
        <taxon>Colubroidea</taxon>
        <taxon>Elapidae</taxon>
        <taxon>Elapinae</taxon>
        <taxon>Ophiophagus</taxon>
    </lineage>
</organism>
<keyword evidence="9 17" id="KW-0472">Membrane</keyword>
<dbReference type="GO" id="GO:0008270">
    <property type="term" value="F:zinc ion binding"/>
    <property type="evidence" value="ECO:0007669"/>
    <property type="project" value="UniProtKB-KW"/>
</dbReference>
<dbReference type="InterPro" id="IPR013083">
    <property type="entry name" value="Znf_RING/FYVE/PHD"/>
</dbReference>
<dbReference type="InterPro" id="IPR018253">
    <property type="entry name" value="DnaJ_domain_CS"/>
</dbReference>
<dbReference type="InterPro" id="IPR036869">
    <property type="entry name" value="J_dom_sf"/>
</dbReference>
<dbReference type="InterPro" id="IPR051434">
    <property type="entry name" value="DnaJ_C_subfamily_member5"/>
</dbReference>
<feature type="compositionally biased region" description="Low complexity" evidence="16">
    <location>
        <begin position="621"/>
        <end position="633"/>
    </location>
</feature>
<dbReference type="GO" id="GO:0016020">
    <property type="term" value="C:membrane"/>
    <property type="evidence" value="ECO:0007669"/>
    <property type="project" value="UniProtKB-SubCell"/>
</dbReference>
<dbReference type="InterPro" id="IPR027370">
    <property type="entry name" value="Znf-RING_euk"/>
</dbReference>
<evidence type="ECO:0000256" key="10">
    <source>
        <dbReference type="ARBA" id="ARBA00023139"/>
    </source>
</evidence>
<dbReference type="PROSITE" id="PS50076">
    <property type="entry name" value="DNAJ_2"/>
    <property type="match status" value="1"/>
</dbReference>
<dbReference type="PROSITE" id="PS50119">
    <property type="entry name" value="ZF_BBOX"/>
    <property type="match status" value="1"/>
</dbReference>
<feature type="domain" description="J" evidence="18">
    <location>
        <begin position="78"/>
        <end position="144"/>
    </location>
</feature>
<evidence type="ECO:0000256" key="12">
    <source>
        <dbReference type="ARBA" id="ARBA00023288"/>
    </source>
</evidence>
<dbReference type="SMART" id="SM00184">
    <property type="entry name" value="RING"/>
    <property type="match status" value="1"/>
</dbReference>
<keyword evidence="6 15" id="KW-0863">Zinc-finger</keyword>
<dbReference type="CDD" id="cd16760">
    <property type="entry name" value="RING-HC_MuRF2"/>
    <property type="match status" value="1"/>
</dbReference>
<evidence type="ECO:0000256" key="16">
    <source>
        <dbReference type="SAM" id="MobiDB-lite"/>
    </source>
</evidence>
<evidence type="ECO:0000256" key="15">
    <source>
        <dbReference type="PROSITE-ProRule" id="PRU00024"/>
    </source>
</evidence>
<dbReference type="Proteomes" id="UP000018936">
    <property type="component" value="Unassembled WGS sequence"/>
</dbReference>
<keyword evidence="7" id="KW-0862">Zinc</keyword>
<dbReference type="Gene3D" id="3.30.40.10">
    <property type="entry name" value="Zinc/RING finger domain, C3HC4 (zinc finger)"/>
    <property type="match status" value="1"/>
</dbReference>
<dbReference type="AlphaFoldDB" id="V8P7J8"/>
<feature type="domain" description="B box-type" evidence="20">
    <location>
        <begin position="355"/>
        <end position="397"/>
    </location>
</feature>
<feature type="compositionally biased region" description="Acidic residues" evidence="16">
    <location>
        <begin position="565"/>
        <end position="576"/>
    </location>
</feature>
<dbReference type="PANTHER" id="PTHR44027:SF6">
    <property type="entry name" value="DNAJ HOMOLOG SUBFAMILY C MEMBER 5B"/>
    <property type="match status" value="1"/>
</dbReference>
<evidence type="ECO:0000256" key="9">
    <source>
        <dbReference type="ARBA" id="ARBA00023136"/>
    </source>
</evidence>
<feature type="non-terminal residue" evidence="22">
    <location>
        <position position="1"/>
    </location>
</feature>
<evidence type="ECO:0000259" key="18">
    <source>
        <dbReference type="PROSITE" id="PS50076"/>
    </source>
</evidence>
<keyword evidence="10" id="KW-0564">Palmitate</keyword>
<dbReference type="Pfam" id="PF00643">
    <property type="entry name" value="zf-B_box"/>
    <property type="match status" value="1"/>
</dbReference>
<evidence type="ECO:0000256" key="6">
    <source>
        <dbReference type="ARBA" id="ARBA00022771"/>
    </source>
</evidence>
<keyword evidence="12" id="KW-0449">Lipoprotein</keyword>
<evidence type="ECO:0000256" key="4">
    <source>
        <dbReference type="ARBA" id="ARBA00022553"/>
    </source>
</evidence>
<evidence type="ECO:0000256" key="14">
    <source>
        <dbReference type="ARBA" id="ARBA00040845"/>
    </source>
</evidence>
<evidence type="ECO:0000256" key="8">
    <source>
        <dbReference type="ARBA" id="ARBA00023054"/>
    </source>
</evidence>
<dbReference type="FunFam" id="3.30.40.10:FF:000014">
    <property type="entry name" value="probable E3 ubiquitin-protein ligase MID2"/>
    <property type="match status" value="1"/>
</dbReference>
<evidence type="ECO:0000259" key="21">
    <source>
        <dbReference type="PROSITE" id="PS51262"/>
    </source>
</evidence>
<dbReference type="InterPro" id="IPR017903">
    <property type="entry name" value="COS_domain"/>
</dbReference>
<dbReference type="PROSITE" id="PS51262">
    <property type="entry name" value="COS"/>
    <property type="match status" value="1"/>
</dbReference>
<evidence type="ECO:0000259" key="20">
    <source>
        <dbReference type="PROSITE" id="PS50119"/>
    </source>
</evidence>
<keyword evidence="8" id="KW-0175">Coiled coil</keyword>
<feature type="region of interest" description="Disordered" evidence="16">
    <location>
        <begin position="621"/>
        <end position="644"/>
    </location>
</feature>
<name>V8P7J8_OPHHA</name>
<evidence type="ECO:0000313" key="23">
    <source>
        <dbReference type="Proteomes" id="UP000018936"/>
    </source>
</evidence>
<dbReference type="EMBL" id="AZIM01000538">
    <property type="protein sequence ID" value="ETE70509.1"/>
    <property type="molecule type" value="Genomic_DNA"/>
</dbReference>
<dbReference type="Gene3D" id="1.20.5.170">
    <property type="match status" value="1"/>
</dbReference>
<protein>
    <recommendedName>
        <fullName evidence="14">DnaJ homolog subfamily C member 5B</fullName>
    </recommendedName>
</protein>
<dbReference type="GO" id="GO:0005737">
    <property type="term" value="C:cytoplasm"/>
    <property type="evidence" value="ECO:0007669"/>
    <property type="project" value="UniProtKB-SubCell"/>
</dbReference>
<dbReference type="Gene3D" id="3.30.160.60">
    <property type="entry name" value="Classic Zinc Finger"/>
    <property type="match status" value="1"/>
</dbReference>
<feature type="region of interest" description="Disordered" evidence="16">
    <location>
        <begin position="563"/>
        <end position="605"/>
    </location>
</feature>
<evidence type="ECO:0000256" key="5">
    <source>
        <dbReference type="ARBA" id="ARBA00022723"/>
    </source>
</evidence>
<dbReference type="InterPro" id="IPR000315">
    <property type="entry name" value="Znf_B-box"/>
</dbReference>
<evidence type="ECO:0000256" key="13">
    <source>
        <dbReference type="ARBA" id="ARBA00038694"/>
    </source>
</evidence>
<feature type="transmembrane region" description="Helical" evidence="17">
    <location>
        <begin position="767"/>
        <end position="784"/>
    </location>
</feature>
<dbReference type="PROSITE" id="PS00636">
    <property type="entry name" value="DNAJ_1"/>
    <property type="match status" value="1"/>
</dbReference>
<dbReference type="PROSITE" id="PS50089">
    <property type="entry name" value="ZF_RING_2"/>
    <property type="match status" value="1"/>
</dbReference>
<dbReference type="Pfam" id="PF00226">
    <property type="entry name" value="DnaJ"/>
    <property type="match status" value="1"/>
</dbReference>
<feature type="compositionally biased region" description="Basic and acidic residues" evidence="16">
    <location>
        <begin position="577"/>
        <end position="589"/>
    </location>
</feature>
<dbReference type="SUPFAM" id="SSF57850">
    <property type="entry name" value="RING/U-box"/>
    <property type="match status" value="1"/>
</dbReference>
<dbReference type="PROSITE" id="PS00518">
    <property type="entry name" value="ZF_RING_1"/>
    <property type="match status" value="1"/>
</dbReference>
<dbReference type="OrthoDB" id="5351233at2759"/>
<keyword evidence="4" id="KW-0597">Phosphoprotein</keyword>
<evidence type="ECO:0000256" key="7">
    <source>
        <dbReference type="ARBA" id="ARBA00022833"/>
    </source>
</evidence>
<comment type="subcellular location">
    <subcellularLocation>
        <location evidence="1">Cytoplasm</location>
    </subcellularLocation>
    <subcellularLocation>
        <location evidence="2">Membrane</location>
        <topology evidence="2">Lipid-anchor</topology>
    </subcellularLocation>
</comment>
<proteinExistence type="predicted"/>
<keyword evidence="17" id="KW-0812">Transmembrane</keyword>
<feature type="domain" description="RING-type" evidence="19">
    <location>
        <begin position="262"/>
        <end position="318"/>
    </location>
</feature>
<dbReference type="PANTHER" id="PTHR44027">
    <property type="entry name" value="DNAJ HOMOLOG SUBFAMILY C MEMBER 5 HOMOLOG"/>
    <property type="match status" value="1"/>
</dbReference>
<feature type="compositionally biased region" description="Polar residues" evidence="16">
    <location>
        <begin position="679"/>
        <end position="696"/>
    </location>
</feature>
<feature type="region of interest" description="Disordered" evidence="16">
    <location>
        <begin position="657"/>
        <end position="697"/>
    </location>
</feature>
<dbReference type="SMART" id="SM00336">
    <property type="entry name" value="BBOX"/>
    <property type="match status" value="1"/>
</dbReference>
<dbReference type="Pfam" id="PF13445">
    <property type="entry name" value="zf-RING_UBOX"/>
    <property type="match status" value="1"/>
</dbReference>
<keyword evidence="23" id="KW-1185">Reference proteome</keyword>
<reference evidence="22 23" key="1">
    <citation type="journal article" date="2013" name="Proc. Natl. Acad. Sci. U.S.A.">
        <title>The king cobra genome reveals dynamic gene evolution and adaptation in the snake venom system.</title>
        <authorList>
            <person name="Vonk F.J."/>
            <person name="Casewell N.R."/>
            <person name="Henkel C.V."/>
            <person name="Heimberg A.M."/>
            <person name="Jansen H.J."/>
            <person name="McCleary R.J."/>
            <person name="Kerkkamp H.M."/>
            <person name="Vos R.A."/>
            <person name="Guerreiro I."/>
            <person name="Calvete J.J."/>
            <person name="Wuster W."/>
            <person name="Woods A.E."/>
            <person name="Logan J.M."/>
            <person name="Harrison R.A."/>
            <person name="Castoe T.A."/>
            <person name="de Koning A.P."/>
            <person name="Pollock D.D."/>
            <person name="Yandell M."/>
            <person name="Calderon D."/>
            <person name="Renjifo C."/>
            <person name="Currier R.B."/>
            <person name="Salgado D."/>
            <person name="Pla D."/>
            <person name="Sanz L."/>
            <person name="Hyder A.S."/>
            <person name="Ribeiro J.M."/>
            <person name="Arntzen J.W."/>
            <person name="van den Thillart G.E."/>
            <person name="Boetzer M."/>
            <person name="Pirovano W."/>
            <person name="Dirks R.P."/>
            <person name="Spaink H.P."/>
            <person name="Duboule D."/>
            <person name="McGlinn E."/>
            <person name="Kini R.M."/>
            <person name="Richardson M.K."/>
        </authorList>
    </citation>
    <scope>NUCLEOTIDE SEQUENCE</scope>
    <source>
        <tissue evidence="22">Blood</tissue>
    </source>
</reference>
<dbReference type="CDD" id="cd06257">
    <property type="entry name" value="DnaJ"/>
    <property type="match status" value="1"/>
</dbReference>
<dbReference type="SUPFAM" id="SSF57845">
    <property type="entry name" value="B-box zinc-binding domain"/>
    <property type="match status" value="1"/>
</dbReference>
<evidence type="ECO:0000256" key="17">
    <source>
        <dbReference type="SAM" id="Phobius"/>
    </source>
</evidence>
<evidence type="ECO:0000256" key="11">
    <source>
        <dbReference type="ARBA" id="ARBA00023186"/>
    </source>
</evidence>
<feature type="non-terminal residue" evidence="22">
    <location>
        <position position="787"/>
    </location>
</feature>
<keyword evidence="17" id="KW-1133">Transmembrane helix</keyword>
<evidence type="ECO:0000259" key="19">
    <source>
        <dbReference type="PROSITE" id="PS50089"/>
    </source>
</evidence>
<dbReference type="SUPFAM" id="SSF46565">
    <property type="entry name" value="Chaperone J-domain"/>
    <property type="match status" value="1"/>
</dbReference>
<dbReference type="FunFam" id="1.20.5.170:FF:000022">
    <property type="entry name" value="Tripartite motif containing 55"/>
    <property type="match status" value="1"/>
</dbReference>
<evidence type="ECO:0000256" key="3">
    <source>
        <dbReference type="ARBA" id="ARBA00022490"/>
    </source>
</evidence>
<dbReference type="SMART" id="SM00271">
    <property type="entry name" value="DnaJ"/>
    <property type="match status" value="1"/>
</dbReference>